<keyword evidence="3" id="KW-1185">Reference proteome</keyword>
<gene>
    <name evidence="2" type="ORF">FYJ65_00470</name>
</gene>
<protein>
    <submittedName>
        <fullName evidence="2">Nucleotidyltransferase</fullName>
    </submittedName>
</protein>
<dbReference type="Proteomes" id="UP000469424">
    <property type="component" value="Unassembled WGS sequence"/>
</dbReference>
<name>A0A6N7XIC9_9FIRM</name>
<evidence type="ECO:0000313" key="3">
    <source>
        <dbReference type="Proteomes" id="UP000469424"/>
    </source>
</evidence>
<dbReference type="EMBL" id="VUNA01000001">
    <property type="protein sequence ID" value="MST69825.1"/>
    <property type="molecule type" value="Genomic_DNA"/>
</dbReference>
<dbReference type="InterPro" id="IPR029044">
    <property type="entry name" value="Nucleotide-diphossugar_trans"/>
</dbReference>
<dbReference type="Gene3D" id="3.90.550.10">
    <property type="entry name" value="Spore Coat Polysaccharide Biosynthesis Protein SpsA, Chain A"/>
    <property type="match status" value="1"/>
</dbReference>
<evidence type="ECO:0000313" key="2">
    <source>
        <dbReference type="EMBL" id="MST69825.1"/>
    </source>
</evidence>
<keyword evidence="2" id="KW-0808">Transferase</keyword>
<reference evidence="2 3" key="1">
    <citation type="submission" date="2019-08" db="EMBL/GenBank/DDBJ databases">
        <title>In-depth cultivation of the pig gut microbiome towards novel bacterial diversity and tailored functional studies.</title>
        <authorList>
            <person name="Wylensek D."/>
            <person name="Hitch T.C.A."/>
            <person name="Clavel T."/>
        </authorList>
    </citation>
    <scope>NUCLEOTIDE SEQUENCE [LARGE SCALE GENOMIC DNA]</scope>
    <source>
        <strain evidence="2 3">WCA-MUC-591-APC-4B</strain>
    </source>
</reference>
<comment type="caution">
    <text evidence="2">The sequence shown here is derived from an EMBL/GenBank/DDBJ whole genome shotgun (WGS) entry which is preliminary data.</text>
</comment>
<dbReference type="InterPro" id="IPR005835">
    <property type="entry name" value="NTP_transferase_dom"/>
</dbReference>
<organism evidence="2 3">
    <name type="scientific">Mogibacterium kristiansenii</name>
    <dbReference type="NCBI Taxonomy" id="2606708"/>
    <lineage>
        <taxon>Bacteria</taxon>
        <taxon>Bacillati</taxon>
        <taxon>Bacillota</taxon>
        <taxon>Clostridia</taxon>
        <taxon>Peptostreptococcales</taxon>
        <taxon>Anaerovoracaceae</taxon>
        <taxon>Mogibacterium</taxon>
    </lineage>
</organism>
<dbReference type="GO" id="GO:0016740">
    <property type="term" value="F:transferase activity"/>
    <property type="evidence" value="ECO:0007669"/>
    <property type="project" value="UniProtKB-KW"/>
</dbReference>
<accession>A0A6N7XIC9</accession>
<proteinExistence type="predicted"/>
<sequence length="305" mass="34209">MQPLLVIMAAGMGSRYGGSKQIDPISKEGDIIMDFSLFDAYRAGFRRVVFIIKEDFEEAFRQHVGERAGKVYETHFVHQELTDLPAGYAVPEGRTKPWGTAHAVLAARDVIDAPFAVLNADDYYGPEAFRLIYKYLTSKADATHHCMVGFSIENTLSDNGTVSRGICRAAEGMLTDIEEHTEVGYREDGKIHGKDISGTDRVIPEGSPVSMNLLGFGTAFVQVMKERFAESLDRVLEENPMKGEIYLPSMLNDELQNNRASMQVLYSGDKWYGVTYREDREIVVNALAEMKQQGIYPQDLWNKGE</sequence>
<dbReference type="SUPFAM" id="SSF53448">
    <property type="entry name" value="Nucleotide-diphospho-sugar transferases"/>
    <property type="match status" value="1"/>
</dbReference>
<dbReference type="RefSeq" id="WP_154553380.1">
    <property type="nucleotide sequence ID" value="NZ_JAQXUZ010000004.1"/>
</dbReference>
<feature type="domain" description="Nucleotidyl transferase" evidence="1">
    <location>
        <begin position="6"/>
        <end position="179"/>
    </location>
</feature>
<dbReference type="Pfam" id="PF00483">
    <property type="entry name" value="NTP_transferase"/>
    <property type="match status" value="1"/>
</dbReference>
<evidence type="ECO:0000259" key="1">
    <source>
        <dbReference type="Pfam" id="PF00483"/>
    </source>
</evidence>
<dbReference type="AlphaFoldDB" id="A0A6N7XIC9"/>